<evidence type="ECO:0000313" key="2">
    <source>
        <dbReference type="Proteomes" id="UP000271162"/>
    </source>
</evidence>
<reference evidence="1 2" key="2">
    <citation type="submission" date="2018-11" db="EMBL/GenBank/DDBJ databases">
        <authorList>
            <consortium name="Pathogen Informatics"/>
        </authorList>
    </citation>
    <scope>NUCLEOTIDE SEQUENCE [LARGE SCALE GENOMIC DNA]</scope>
</reference>
<keyword evidence="2" id="KW-1185">Reference proteome</keyword>
<reference evidence="3" key="1">
    <citation type="submission" date="2017-02" db="UniProtKB">
        <authorList>
            <consortium name="WormBaseParasite"/>
        </authorList>
    </citation>
    <scope>IDENTIFICATION</scope>
</reference>
<dbReference type="EMBL" id="UYSL01019807">
    <property type="protein sequence ID" value="VDL70124.1"/>
    <property type="molecule type" value="Genomic_DNA"/>
</dbReference>
<dbReference type="Proteomes" id="UP000271162">
    <property type="component" value="Unassembled WGS sequence"/>
</dbReference>
<dbReference type="WBParaSite" id="NBR_0000653401-mRNA-1">
    <property type="protein sequence ID" value="NBR_0000653401-mRNA-1"/>
    <property type="gene ID" value="NBR_0000653401"/>
</dbReference>
<gene>
    <name evidence="1" type="ORF">NBR_LOCUS6535</name>
</gene>
<evidence type="ECO:0000313" key="3">
    <source>
        <dbReference type="WBParaSite" id="NBR_0000653401-mRNA-1"/>
    </source>
</evidence>
<evidence type="ECO:0000313" key="1">
    <source>
        <dbReference type="EMBL" id="VDL70124.1"/>
    </source>
</evidence>
<sequence length="248" mass="29118">MNFRYCVRLSVLDCVPRADVIFIQFDNNPDDAWAIDQIDIDVYFKLGPDMEYRHKFHFEHAVLRPCYSWIADKRAYQIGPRNALFISYECIYDAESISHIAVDNGSAREAASTRSSFSVHLASIDFDNKFNSWLTIQSEKFLYDDETRVRTFKLYNDCAPRADAIFIRFDNQPEDAWAIDYITVGTTYSLGPSEDHEQRWHFEHPVLMPCSSWLEDSMSYQIGPRNGLFIARSYSYKPHEGEWIRDWV</sequence>
<name>A0A0N4XUW7_NIPBR</name>
<dbReference type="AlphaFoldDB" id="A0A0N4XUW7"/>
<organism evidence="3">
    <name type="scientific">Nippostrongylus brasiliensis</name>
    <name type="common">Rat hookworm</name>
    <dbReference type="NCBI Taxonomy" id="27835"/>
    <lineage>
        <taxon>Eukaryota</taxon>
        <taxon>Metazoa</taxon>
        <taxon>Ecdysozoa</taxon>
        <taxon>Nematoda</taxon>
        <taxon>Chromadorea</taxon>
        <taxon>Rhabditida</taxon>
        <taxon>Rhabditina</taxon>
        <taxon>Rhabditomorpha</taxon>
        <taxon>Strongyloidea</taxon>
        <taxon>Heligmosomidae</taxon>
        <taxon>Nippostrongylus</taxon>
    </lineage>
</organism>
<proteinExistence type="predicted"/>
<protein>
    <submittedName>
        <fullName evidence="3">Carb-bd_dom_fam9 domain-containing protein</fullName>
    </submittedName>
</protein>
<accession>A0A0N4XUW7</accession>